<dbReference type="OrthoDB" id="3790432at2"/>
<evidence type="ECO:0000259" key="1">
    <source>
        <dbReference type="Pfam" id="PF13471"/>
    </source>
</evidence>
<dbReference type="Pfam" id="PF13471">
    <property type="entry name" value="Transglut_core3"/>
    <property type="match status" value="1"/>
</dbReference>
<dbReference type="InterPro" id="IPR053521">
    <property type="entry name" value="McjB-like"/>
</dbReference>
<evidence type="ECO:0000313" key="2">
    <source>
        <dbReference type="EMBL" id="SDW18316.1"/>
    </source>
</evidence>
<name>A0A1H2RFU6_9RHOB</name>
<dbReference type="NCBIfam" id="NF033537">
    <property type="entry name" value="lasso_biosyn_B2"/>
    <property type="match status" value="1"/>
</dbReference>
<dbReference type="RefSeq" id="WP_092679406.1">
    <property type="nucleotide sequence ID" value="NZ_FNMZ01000001.1"/>
</dbReference>
<organism evidence="2 3">
    <name type="scientific">Albimonas donghaensis</name>
    <dbReference type="NCBI Taxonomy" id="356660"/>
    <lineage>
        <taxon>Bacteria</taxon>
        <taxon>Pseudomonadati</taxon>
        <taxon>Pseudomonadota</taxon>
        <taxon>Alphaproteobacteria</taxon>
        <taxon>Rhodobacterales</taxon>
        <taxon>Paracoccaceae</taxon>
        <taxon>Albimonas</taxon>
    </lineage>
</organism>
<sequence>MTAPGDRPPRRGWRRVFEPGELRAALDAFRYLARARILHARFPASRLIERLRAPADGPRPARLDADSRERMRRALIAVSRRMPWRSDCMIQSLAARMWLDRLGVPCAFRLGATRGPEGIAAHAWIEVDGHVVTGGRAVGRMAAFMETNGD</sequence>
<dbReference type="EMBL" id="FNMZ01000001">
    <property type="protein sequence ID" value="SDW18316.1"/>
    <property type="molecule type" value="Genomic_DNA"/>
</dbReference>
<evidence type="ECO:0000313" key="3">
    <source>
        <dbReference type="Proteomes" id="UP000199118"/>
    </source>
</evidence>
<reference evidence="2 3" key="1">
    <citation type="submission" date="2016-10" db="EMBL/GenBank/DDBJ databases">
        <authorList>
            <person name="de Groot N.N."/>
        </authorList>
    </citation>
    <scope>NUCLEOTIDE SEQUENCE [LARGE SCALE GENOMIC DNA]</scope>
    <source>
        <strain evidence="2 3">DSM 17890</strain>
    </source>
</reference>
<dbReference type="AlphaFoldDB" id="A0A1H2RFU6"/>
<dbReference type="Proteomes" id="UP000199118">
    <property type="component" value="Unassembled WGS sequence"/>
</dbReference>
<accession>A0A1H2RFU6</accession>
<protein>
    <submittedName>
        <fullName evidence="2">Transglutaminase-like superfamily protein</fullName>
    </submittedName>
</protein>
<keyword evidence="3" id="KW-1185">Reference proteome</keyword>
<dbReference type="InterPro" id="IPR032708">
    <property type="entry name" value="McjB_C"/>
</dbReference>
<gene>
    <name evidence="2" type="ORF">SAMN05444336_101347</name>
</gene>
<feature type="domain" description="Microcin J25-processing protein McjB C-terminal" evidence="1">
    <location>
        <begin position="33"/>
        <end position="136"/>
    </location>
</feature>
<proteinExistence type="predicted"/>